<evidence type="ECO:0000256" key="2">
    <source>
        <dbReference type="SAM" id="SignalP"/>
    </source>
</evidence>
<feature type="compositionally biased region" description="Acidic residues" evidence="1">
    <location>
        <begin position="200"/>
        <end position="212"/>
    </location>
</feature>
<protein>
    <submittedName>
        <fullName evidence="3">Uncharacterized protein</fullName>
    </submittedName>
</protein>
<feature type="compositionally biased region" description="Acidic residues" evidence="1">
    <location>
        <begin position="243"/>
        <end position="265"/>
    </location>
</feature>
<sequence>MKNCAIISFAVALAVLFAFADAFIFECFKDVECEEKNPCIGGISHCQKKKLVMLDNKWEGLRNIAGIQSKHFFQSEDGDSVAQTSKSHLKCPLVLKSPKTTTGTENNRDDNNLEPFTNYKIQKEILCPDVSTPSVSTQSKSFVAPKKKKMKHSAALTQSEMEKTIDECGVESCEFQDSSEEWEPSDEEECFEFEDHVSETEELESDDSEPEDATTNKNLQLLRNISADNSNLSEESSNHDGSEYEPIDSLSDDFEDKLDDAEDLDVLQNRPNRVL</sequence>
<gene>
    <name evidence="3" type="ORF">RN001_000465</name>
</gene>
<feature type="region of interest" description="Disordered" evidence="1">
    <location>
        <begin position="174"/>
        <end position="275"/>
    </location>
</feature>
<keyword evidence="2" id="KW-0732">Signal</keyword>
<comment type="caution">
    <text evidence="3">The sequence shown here is derived from an EMBL/GenBank/DDBJ whole genome shotgun (WGS) entry which is preliminary data.</text>
</comment>
<dbReference type="AlphaFoldDB" id="A0AAN7Q303"/>
<feature type="compositionally biased region" description="Acidic residues" evidence="1">
    <location>
        <begin position="177"/>
        <end position="192"/>
    </location>
</feature>
<dbReference type="Proteomes" id="UP001353858">
    <property type="component" value="Unassembled WGS sequence"/>
</dbReference>
<organism evidence="3 4">
    <name type="scientific">Aquatica leii</name>
    <dbReference type="NCBI Taxonomy" id="1421715"/>
    <lineage>
        <taxon>Eukaryota</taxon>
        <taxon>Metazoa</taxon>
        <taxon>Ecdysozoa</taxon>
        <taxon>Arthropoda</taxon>
        <taxon>Hexapoda</taxon>
        <taxon>Insecta</taxon>
        <taxon>Pterygota</taxon>
        <taxon>Neoptera</taxon>
        <taxon>Endopterygota</taxon>
        <taxon>Coleoptera</taxon>
        <taxon>Polyphaga</taxon>
        <taxon>Elateriformia</taxon>
        <taxon>Elateroidea</taxon>
        <taxon>Lampyridae</taxon>
        <taxon>Luciolinae</taxon>
        <taxon>Aquatica</taxon>
    </lineage>
</organism>
<accession>A0AAN7Q303</accession>
<evidence type="ECO:0000256" key="1">
    <source>
        <dbReference type="SAM" id="MobiDB-lite"/>
    </source>
</evidence>
<evidence type="ECO:0000313" key="4">
    <source>
        <dbReference type="Proteomes" id="UP001353858"/>
    </source>
</evidence>
<evidence type="ECO:0000313" key="3">
    <source>
        <dbReference type="EMBL" id="KAK4884194.1"/>
    </source>
</evidence>
<feature type="chain" id="PRO_5042898572" evidence="2">
    <location>
        <begin position="23"/>
        <end position="275"/>
    </location>
</feature>
<dbReference type="EMBL" id="JARPUR010000001">
    <property type="protein sequence ID" value="KAK4884194.1"/>
    <property type="molecule type" value="Genomic_DNA"/>
</dbReference>
<keyword evidence="4" id="KW-1185">Reference proteome</keyword>
<name>A0AAN7Q303_9COLE</name>
<feature type="signal peptide" evidence="2">
    <location>
        <begin position="1"/>
        <end position="22"/>
    </location>
</feature>
<proteinExistence type="predicted"/>
<feature type="compositionally biased region" description="Polar residues" evidence="1">
    <location>
        <begin position="213"/>
        <end position="235"/>
    </location>
</feature>
<reference evidence="4" key="1">
    <citation type="submission" date="2023-01" db="EMBL/GenBank/DDBJ databases">
        <title>Key to firefly adult light organ development and bioluminescence: homeobox transcription factors regulate luciferase expression and transportation to peroxisome.</title>
        <authorList>
            <person name="Fu X."/>
        </authorList>
    </citation>
    <scope>NUCLEOTIDE SEQUENCE [LARGE SCALE GENOMIC DNA]</scope>
</reference>